<evidence type="ECO:0000313" key="4">
    <source>
        <dbReference type="EMBL" id="OKL61201.1"/>
    </source>
</evidence>
<comment type="similarity">
    <text evidence="1">Belongs to the NmrA-type oxidoreductase family.</text>
</comment>
<dbReference type="PANTHER" id="PTHR42748">
    <property type="entry name" value="NITROGEN METABOLITE REPRESSION PROTEIN NMRA FAMILY MEMBER"/>
    <property type="match status" value="1"/>
</dbReference>
<keyword evidence="5" id="KW-1185">Reference proteome</keyword>
<dbReference type="Pfam" id="PF05368">
    <property type="entry name" value="NmrA"/>
    <property type="match status" value="1"/>
</dbReference>
<name>A0A225AID7_TALAT</name>
<dbReference type="OrthoDB" id="3358371at2759"/>
<evidence type="ECO:0000313" key="5">
    <source>
        <dbReference type="Proteomes" id="UP000214365"/>
    </source>
</evidence>
<dbReference type="Proteomes" id="UP000214365">
    <property type="component" value="Unassembled WGS sequence"/>
</dbReference>
<gene>
    <name evidence="4" type="ORF">UA08_03151</name>
</gene>
<sequence length="321" mass="35743">MSTVQKLIVVVGATGYQGSSVVKQFLTLENWRVRAVTRQPSSPAARALASTGAEVVKADLSDPSSLSTAFDGAHSIFVNTDFWGHYLKMQTGTEHKDVNNEELSLDVEAQNGKNAAIAAASVPTLERYVYSALGPMKKVSNGKYYRSHHWNSKARVVEYIETELPDLAKKASFIYLGAYSNNPLITPQLDPVTGTYKFVFPFKKELKMPVVLHEESTGKFVQALIENEDPGTKLLAYNLYPTLAEITELWSRVSGKSADIIEITPEIMHEQSGVPWEVLEAALYLPEYGYMAGVDGYIEPPQLKVPVQVRSFEDYLKEQKW</sequence>
<evidence type="ECO:0000259" key="3">
    <source>
        <dbReference type="Pfam" id="PF05368"/>
    </source>
</evidence>
<dbReference type="Gene3D" id="3.40.50.720">
    <property type="entry name" value="NAD(P)-binding Rossmann-like Domain"/>
    <property type="match status" value="1"/>
</dbReference>
<dbReference type="Gene3D" id="3.90.25.10">
    <property type="entry name" value="UDP-galactose 4-epimerase, domain 1"/>
    <property type="match status" value="1"/>
</dbReference>
<protein>
    <recommendedName>
        <fullName evidence="3">NmrA-like domain-containing protein</fullName>
    </recommendedName>
</protein>
<dbReference type="InterPro" id="IPR036291">
    <property type="entry name" value="NAD(P)-bd_dom_sf"/>
</dbReference>
<feature type="domain" description="NmrA-like" evidence="3">
    <location>
        <begin position="5"/>
        <end position="316"/>
    </location>
</feature>
<organism evidence="4 5">
    <name type="scientific">Talaromyces atroroseus</name>
    <dbReference type="NCBI Taxonomy" id="1441469"/>
    <lineage>
        <taxon>Eukaryota</taxon>
        <taxon>Fungi</taxon>
        <taxon>Dikarya</taxon>
        <taxon>Ascomycota</taxon>
        <taxon>Pezizomycotina</taxon>
        <taxon>Eurotiomycetes</taxon>
        <taxon>Eurotiomycetidae</taxon>
        <taxon>Eurotiales</taxon>
        <taxon>Trichocomaceae</taxon>
        <taxon>Talaromyces</taxon>
        <taxon>Talaromyces sect. Trachyspermi</taxon>
    </lineage>
</organism>
<evidence type="ECO:0000256" key="1">
    <source>
        <dbReference type="ARBA" id="ARBA00006328"/>
    </source>
</evidence>
<dbReference type="GO" id="GO:0005634">
    <property type="term" value="C:nucleus"/>
    <property type="evidence" value="ECO:0007669"/>
    <property type="project" value="TreeGrafter"/>
</dbReference>
<comment type="caution">
    <text evidence="4">The sequence shown here is derived from an EMBL/GenBank/DDBJ whole genome shotgun (WGS) entry which is preliminary data.</text>
</comment>
<dbReference type="SUPFAM" id="SSF51735">
    <property type="entry name" value="NAD(P)-binding Rossmann-fold domains"/>
    <property type="match status" value="1"/>
</dbReference>
<dbReference type="EMBL" id="LFMY01000004">
    <property type="protein sequence ID" value="OKL61201.1"/>
    <property type="molecule type" value="Genomic_DNA"/>
</dbReference>
<dbReference type="STRING" id="1441469.A0A225AID7"/>
<reference evidence="4 5" key="1">
    <citation type="submission" date="2015-06" db="EMBL/GenBank/DDBJ databases">
        <title>Talaromyces atroroseus IBT 11181 draft genome.</title>
        <authorList>
            <person name="Rasmussen K.B."/>
            <person name="Rasmussen S."/>
            <person name="Petersen B."/>
            <person name="Sicheritz-Ponten T."/>
            <person name="Mortensen U.H."/>
            <person name="Thrane U."/>
        </authorList>
    </citation>
    <scope>NUCLEOTIDE SEQUENCE [LARGE SCALE GENOMIC DNA]</scope>
    <source>
        <strain evidence="4 5">IBT 11181</strain>
    </source>
</reference>
<accession>A0A225AID7</accession>
<dbReference type="InterPro" id="IPR051164">
    <property type="entry name" value="NmrA-like_oxidored"/>
</dbReference>
<dbReference type="InterPro" id="IPR008030">
    <property type="entry name" value="NmrA-like"/>
</dbReference>
<evidence type="ECO:0000256" key="2">
    <source>
        <dbReference type="ARBA" id="ARBA00022857"/>
    </source>
</evidence>
<dbReference type="PANTHER" id="PTHR42748:SF29">
    <property type="entry name" value="NMRA-LIKE DOMAIN-CONTAINING PROTEIN"/>
    <property type="match status" value="1"/>
</dbReference>
<proteinExistence type="inferred from homology"/>
<dbReference type="RefSeq" id="XP_020121322.1">
    <property type="nucleotide sequence ID" value="XM_020266209.1"/>
</dbReference>
<dbReference type="AlphaFoldDB" id="A0A225AID7"/>
<keyword evidence="2" id="KW-0521">NADP</keyword>
<dbReference type="GeneID" id="31002906"/>